<proteinExistence type="inferred from homology"/>
<dbReference type="Proteomes" id="UP000295416">
    <property type="component" value="Unassembled WGS sequence"/>
</dbReference>
<comment type="caution">
    <text evidence="5">The sequence shown here is derived from an EMBL/GenBank/DDBJ whole genome shotgun (WGS) entry which is preliminary data.</text>
</comment>
<dbReference type="PANTHER" id="PTHR11496">
    <property type="entry name" value="ALCOHOL DEHYDROGENASE"/>
    <property type="match status" value="1"/>
</dbReference>
<dbReference type="EMBL" id="SLXK01000003">
    <property type="protein sequence ID" value="TCP31264.1"/>
    <property type="molecule type" value="Genomic_DNA"/>
</dbReference>
<gene>
    <name evidence="5" type="ORF">EV207_103148</name>
</gene>
<sequence length="398" mass="43318">MTSYKLQMPKATFYGAGALQHLGAEAKGLGDKVLIISDRMMEKLGYVRKCEEYLECSGLAHVKYLDISSEPTDIFVYEALELLKQENCDVLVAVGGGSCIDTAKAVSILATNGAVISDYMNNKRVAEKRGIPIIAIPTTAGTGSEATDVTVITNTKTDTKMMIKQPAFLPEKAIVDPELTLSSPQGVTSATGIDALTHAIEAYLSRQHQPYTDQIALSAIKVIMENIESAYSNGEDIRAREGMAYGAMLAGMAFSNSSVCLVHGMSRPIGALFHVPHGISNAMLLPIVLTYSQEGCIDRLAGISRFLYEDLKGLSKFELAEKFVHDVKKLCFALDIPSLKAWGINEKSFYGSLDKMASDAIDSGSPANNPKVPTKEDIMNLYKEAYHYVFESKAYLKH</sequence>
<accession>A0A4R2PAG4</accession>
<dbReference type="InterPro" id="IPR039697">
    <property type="entry name" value="Alcohol_dehydrogenase_Fe"/>
</dbReference>
<dbReference type="OrthoDB" id="9815791at2"/>
<feature type="domain" description="Fe-containing alcohol dehydrogenase-like C-terminal" evidence="4">
    <location>
        <begin position="189"/>
        <end position="386"/>
    </location>
</feature>
<evidence type="ECO:0000259" key="4">
    <source>
        <dbReference type="Pfam" id="PF25137"/>
    </source>
</evidence>
<keyword evidence="6" id="KW-1185">Reference proteome</keyword>
<comment type="similarity">
    <text evidence="1">Belongs to the iron-containing alcohol dehydrogenase family.</text>
</comment>
<dbReference type="GO" id="GO:0046872">
    <property type="term" value="F:metal ion binding"/>
    <property type="evidence" value="ECO:0007669"/>
    <property type="project" value="InterPro"/>
</dbReference>
<dbReference type="PANTHER" id="PTHR11496:SF102">
    <property type="entry name" value="ALCOHOL DEHYDROGENASE 4"/>
    <property type="match status" value="1"/>
</dbReference>
<organism evidence="5 6">
    <name type="scientific">Scopulibacillus darangshiensis</name>
    <dbReference type="NCBI Taxonomy" id="442528"/>
    <lineage>
        <taxon>Bacteria</taxon>
        <taxon>Bacillati</taxon>
        <taxon>Bacillota</taxon>
        <taxon>Bacilli</taxon>
        <taxon>Bacillales</taxon>
        <taxon>Sporolactobacillaceae</taxon>
        <taxon>Scopulibacillus</taxon>
    </lineage>
</organism>
<evidence type="ECO:0000256" key="2">
    <source>
        <dbReference type="ARBA" id="ARBA00023002"/>
    </source>
</evidence>
<evidence type="ECO:0000313" key="5">
    <source>
        <dbReference type="EMBL" id="TCP31264.1"/>
    </source>
</evidence>
<feature type="domain" description="Alcohol dehydrogenase iron-type/glycerol dehydrogenase GldA" evidence="3">
    <location>
        <begin position="9"/>
        <end position="177"/>
    </location>
</feature>
<dbReference type="CDD" id="cd08194">
    <property type="entry name" value="Fe-ADH-like"/>
    <property type="match status" value="1"/>
</dbReference>
<dbReference type="FunFam" id="1.20.1090.10:FF:000001">
    <property type="entry name" value="Aldehyde-alcohol dehydrogenase"/>
    <property type="match status" value="1"/>
</dbReference>
<dbReference type="InterPro" id="IPR056798">
    <property type="entry name" value="ADH_Fe_C"/>
</dbReference>
<evidence type="ECO:0000256" key="1">
    <source>
        <dbReference type="ARBA" id="ARBA00007358"/>
    </source>
</evidence>
<dbReference type="AlphaFoldDB" id="A0A4R2PAG4"/>
<dbReference type="Pfam" id="PF00465">
    <property type="entry name" value="Fe-ADH"/>
    <property type="match status" value="1"/>
</dbReference>
<name>A0A4R2PAG4_9BACL</name>
<keyword evidence="2" id="KW-0560">Oxidoreductase</keyword>
<dbReference type="GO" id="GO:0004022">
    <property type="term" value="F:alcohol dehydrogenase (NAD+) activity"/>
    <property type="evidence" value="ECO:0007669"/>
    <property type="project" value="UniProtKB-ARBA"/>
</dbReference>
<dbReference type="SUPFAM" id="SSF56796">
    <property type="entry name" value="Dehydroquinate synthase-like"/>
    <property type="match status" value="1"/>
</dbReference>
<dbReference type="Gene3D" id="3.40.50.1970">
    <property type="match status" value="1"/>
</dbReference>
<protein>
    <submittedName>
        <fullName evidence="5">Alcohol dehydrogenase</fullName>
    </submittedName>
</protein>
<dbReference type="InterPro" id="IPR001670">
    <property type="entry name" value="ADH_Fe/GldA"/>
</dbReference>
<dbReference type="RefSeq" id="WP_132743862.1">
    <property type="nucleotide sequence ID" value="NZ_SLXK01000003.1"/>
</dbReference>
<evidence type="ECO:0000259" key="3">
    <source>
        <dbReference type="Pfam" id="PF00465"/>
    </source>
</evidence>
<evidence type="ECO:0000313" key="6">
    <source>
        <dbReference type="Proteomes" id="UP000295416"/>
    </source>
</evidence>
<dbReference type="FunFam" id="3.40.50.1970:FF:000003">
    <property type="entry name" value="Alcohol dehydrogenase, iron-containing"/>
    <property type="match status" value="1"/>
</dbReference>
<dbReference type="Gene3D" id="1.20.1090.10">
    <property type="entry name" value="Dehydroquinate synthase-like - alpha domain"/>
    <property type="match status" value="1"/>
</dbReference>
<dbReference type="Pfam" id="PF25137">
    <property type="entry name" value="ADH_Fe_C"/>
    <property type="match status" value="1"/>
</dbReference>
<reference evidence="5 6" key="1">
    <citation type="submission" date="2019-03" db="EMBL/GenBank/DDBJ databases">
        <title>Genomic Encyclopedia of Type Strains, Phase IV (KMG-IV): sequencing the most valuable type-strain genomes for metagenomic binning, comparative biology and taxonomic classification.</title>
        <authorList>
            <person name="Goeker M."/>
        </authorList>
    </citation>
    <scope>NUCLEOTIDE SEQUENCE [LARGE SCALE GENOMIC DNA]</scope>
    <source>
        <strain evidence="5 6">DSM 19377</strain>
    </source>
</reference>